<dbReference type="Proteomes" id="UP000001811">
    <property type="component" value="Chromosome 8"/>
</dbReference>
<protein>
    <submittedName>
        <fullName evidence="2">Small integral membrane protein 2</fullName>
    </submittedName>
</protein>
<organism evidence="2 3">
    <name type="scientific">Oryctolagus cuniculus</name>
    <name type="common">Rabbit</name>
    <dbReference type="NCBI Taxonomy" id="9986"/>
    <lineage>
        <taxon>Eukaryota</taxon>
        <taxon>Metazoa</taxon>
        <taxon>Chordata</taxon>
        <taxon>Craniata</taxon>
        <taxon>Vertebrata</taxon>
        <taxon>Euteleostomi</taxon>
        <taxon>Mammalia</taxon>
        <taxon>Eutheria</taxon>
        <taxon>Euarchontoglires</taxon>
        <taxon>Glires</taxon>
        <taxon>Lagomorpha</taxon>
        <taxon>Leporidae</taxon>
        <taxon>Oryctolagus</taxon>
    </lineage>
</organism>
<evidence type="ECO:0000256" key="1">
    <source>
        <dbReference type="SAM" id="MobiDB-lite"/>
    </source>
</evidence>
<dbReference type="InParanoid" id="A0A5F9DQT8"/>
<dbReference type="Ensembl" id="ENSOCUT00000051650.1">
    <property type="protein sequence ID" value="ENSOCUP00000047874.1"/>
    <property type="gene ID" value="ENSOCUG00000035641.1"/>
</dbReference>
<feature type="region of interest" description="Disordered" evidence="1">
    <location>
        <begin position="47"/>
        <end position="84"/>
    </location>
</feature>
<proteinExistence type="predicted"/>
<reference evidence="2" key="2">
    <citation type="submission" date="2025-08" db="UniProtKB">
        <authorList>
            <consortium name="Ensembl"/>
        </authorList>
    </citation>
    <scope>IDENTIFICATION</scope>
    <source>
        <strain evidence="2">Thorbecke</strain>
    </source>
</reference>
<dbReference type="GeneTree" id="ENSGT00390000014262"/>
<evidence type="ECO:0000313" key="3">
    <source>
        <dbReference type="Proteomes" id="UP000001811"/>
    </source>
</evidence>
<accession>A0A5F9DQT8</accession>
<name>A0A5F9DQT8_RABIT</name>
<dbReference type="AlphaFoldDB" id="A0A5F9DQT8"/>
<dbReference type="EMBL" id="AAGW02019770">
    <property type="status" value="NOT_ANNOTATED_CDS"/>
    <property type="molecule type" value="Genomic_DNA"/>
</dbReference>
<keyword evidence="3" id="KW-1185">Reference proteome</keyword>
<evidence type="ECO:0000313" key="2">
    <source>
        <dbReference type="Ensembl" id="ENSOCUP00000047874.1"/>
    </source>
</evidence>
<reference evidence="2 3" key="1">
    <citation type="journal article" date="2011" name="Nature">
        <title>A high-resolution map of human evolutionary constraint using 29 mammals.</title>
        <authorList>
            <person name="Lindblad-Toh K."/>
            <person name="Garber M."/>
            <person name="Zuk O."/>
            <person name="Lin M.F."/>
            <person name="Parker B.J."/>
            <person name="Washietl S."/>
            <person name="Kheradpour P."/>
            <person name="Ernst J."/>
            <person name="Jordan G."/>
            <person name="Mauceli E."/>
            <person name="Ward L.D."/>
            <person name="Lowe C.B."/>
            <person name="Holloway A.K."/>
            <person name="Clamp M."/>
            <person name="Gnerre S."/>
            <person name="Alfoldi J."/>
            <person name="Beal K."/>
            <person name="Chang J."/>
            <person name="Clawson H."/>
            <person name="Cuff J."/>
            <person name="Di Palma F."/>
            <person name="Fitzgerald S."/>
            <person name="Flicek P."/>
            <person name="Guttman M."/>
            <person name="Hubisz M.J."/>
            <person name="Jaffe D.B."/>
            <person name="Jungreis I."/>
            <person name="Kent W.J."/>
            <person name="Kostka D."/>
            <person name="Lara M."/>
            <person name="Martins A.L."/>
            <person name="Massingham T."/>
            <person name="Moltke I."/>
            <person name="Raney B.J."/>
            <person name="Rasmussen M.D."/>
            <person name="Robinson J."/>
            <person name="Stark A."/>
            <person name="Vilella A.J."/>
            <person name="Wen J."/>
            <person name="Xie X."/>
            <person name="Zody M.C."/>
            <person name="Baldwin J."/>
            <person name="Bloom T."/>
            <person name="Chin C.W."/>
            <person name="Heiman D."/>
            <person name="Nicol R."/>
            <person name="Nusbaum C."/>
            <person name="Young S."/>
            <person name="Wilkinson J."/>
            <person name="Worley K.C."/>
            <person name="Kovar C.L."/>
            <person name="Muzny D.M."/>
            <person name="Gibbs R.A."/>
            <person name="Cree A."/>
            <person name="Dihn H.H."/>
            <person name="Fowler G."/>
            <person name="Jhangiani S."/>
            <person name="Joshi V."/>
            <person name="Lee S."/>
            <person name="Lewis L.R."/>
            <person name="Nazareth L.V."/>
            <person name="Okwuonu G."/>
            <person name="Santibanez J."/>
            <person name="Warren W.C."/>
            <person name="Mardis E.R."/>
            <person name="Weinstock G.M."/>
            <person name="Wilson R.K."/>
            <person name="Delehaunty K."/>
            <person name="Dooling D."/>
            <person name="Fronik C."/>
            <person name="Fulton L."/>
            <person name="Fulton B."/>
            <person name="Graves T."/>
            <person name="Minx P."/>
            <person name="Sodergren E."/>
            <person name="Birney E."/>
            <person name="Margulies E.H."/>
            <person name="Herrero J."/>
            <person name="Green E.D."/>
            <person name="Haussler D."/>
            <person name="Siepel A."/>
            <person name="Goldman N."/>
            <person name="Pollard K.S."/>
            <person name="Pedersen J.S."/>
            <person name="Lander E.S."/>
            <person name="Kellis M."/>
        </authorList>
    </citation>
    <scope>NUCLEOTIDE SEQUENCE [LARGE SCALE GENOMIC DNA]</scope>
    <source>
        <strain evidence="2 3">Thorbecke inbred</strain>
    </source>
</reference>
<reference evidence="2" key="3">
    <citation type="submission" date="2025-09" db="UniProtKB">
        <authorList>
            <consortium name="Ensembl"/>
        </authorList>
    </citation>
    <scope>IDENTIFICATION</scope>
    <source>
        <strain evidence="2">Thorbecke</strain>
    </source>
</reference>
<sequence length="84" mass="9324">KEAGRRTCANQLPPGEVKTRGHAISVLFWGRFICDTYIVLAWNSRVKSGPGVSASSDEPHTRIQQNRRQGHIKEDPSQVPETGL</sequence>